<dbReference type="Proteomes" id="UP000774130">
    <property type="component" value="Unassembled WGS sequence"/>
</dbReference>
<gene>
    <name evidence="1" type="ORF">KUA55_10250</name>
</gene>
<organism evidence="1 2">
    <name type="scientific">Enterococcus alishanensis</name>
    <dbReference type="NCBI Taxonomy" id="1303817"/>
    <lineage>
        <taxon>Bacteria</taxon>
        <taxon>Bacillati</taxon>
        <taxon>Bacillota</taxon>
        <taxon>Bacilli</taxon>
        <taxon>Lactobacillales</taxon>
        <taxon>Enterococcaceae</taxon>
        <taxon>Enterococcus</taxon>
    </lineage>
</organism>
<keyword evidence="2" id="KW-1185">Reference proteome</keyword>
<accession>A0ABS6TDS7</accession>
<dbReference type="RefSeq" id="WP_218326090.1">
    <property type="nucleotide sequence ID" value="NZ_JAHUZB010000003.1"/>
</dbReference>
<dbReference type="EMBL" id="JAHUZB010000003">
    <property type="protein sequence ID" value="MBV7391063.1"/>
    <property type="molecule type" value="Genomic_DNA"/>
</dbReference>
<reference evidence="1 2" key="1">
    <citation type="submission" date="2021-06" db="EMBL/GenBank/DDBJ databases">
        <title>Enterococcus alishanensis sp. nov., a novel lactic acid bacterium isolated from fresh coffee beans.</title>
        <authorList>
            <person name="Chen Y.-S."/>
        </authorList>
    </citation>
    <scope>NUCLEOTIDE SEQUENCE [LARGE SCALE GENOMIC DNA]</scope>
    <source>
        <strain evidence="1 2">ALS3</strain>
    </source>
</reference>
<evidence type="ECO:0000313" key="2">
    <source>
        <dbReference type="Proteomes" id="UP000774130"/>
    </source>
</evidence>
<comment type="caution">
    <text evidence="1">The sequence shown here is derived from an EMBL/GenBank/DDBJ whole genome shotgun (WGS) entry which is preliminary data.</text>
</comment>
<sequence length="68" mass="7707">MQQKNNGVQLEWLDNAISVLEGIRSNVKDGQAFIIRADIDRDNELPDSDGTEEVKVVIDITYQAFNKK</sequence>
<evidence type="ECO:0000313" key="1">
    <source>
        <dbReference type="EMBL" id="MBV7391063.1"/>
    </source>
</evidence>
<protein>
    <submittedName>
        <fullName evidence="1">Uncharacterized protein</fullName>
    </submittedName>
</protein>
<name>A0ABS6TDS7_9ENTE</name>
<proteinExistence type="predicted"/>